<dbReference type="AlphaFoldDB" id="A0A8H5WH64"/>
<comment type="caution">
    <text evidence="2">The sequence shown here is derived from an EMBL/GenBank/DDBJ whole genome shotgun (WGS) entry which is preliminary data.</text>
</comment>
<sequence>MTRLYSRTEEALSSDPNLGSHGTVSNTTMYPSIAEFFMKRDFEDDMQDALAIVWFPSLEVSSFADIEFLMQQVPTIMHHWAKRLIPDPYTGMGRICQATIDRLTDLHRRILLYIQDYMAKATSCFLPRAYSRLPNLKVGTTGFRDGQVEGSFDLSCLGTPGRKRIFWAFLRYELMSKIRLYKAVAHRYYAAPRELNMRGGHLLWPWESEALSCVQTYVSTLYEAFLARWERDEPLMALGMKFDSRTAFETMHHVDYWHPRRGHAEWGGAKFSDFGFGLVTELIKKKREYRILERLILTFIDNAKYADNSGEVHRRQYVRHPRISSPGDGCIPLLYWQIVAKQESYTIKGKGLEMYRQRAWPFFDDPKVHAQRSAFFPWFTTEPVVKSCLVLKP</sequence>
<accession>A0A8H5WH64</accession>
<keyword evidence="3" id="KW-1185">Reference proteome</keyword>
<dbReference type="EMBL" id="JAAGWQ010000262">
    <property type="protein sequence ID" value="KAF5657949.1"/>
    <property type="molecule type" value="Genomic_DNA"/>
</dbReference>
<evidence type="ECO:0000313" key="2">
    <source>
        <dbReference type="EMBL" id="KAF5657949.1"/>
    </source>
</evidence>
<proteinExistence type="predicted"/>
<reference evidence="2 3" key="1">
    <citation type="submission" date="2020-05" db="EMBL/GenBank/DDBJ databases">
        <title>Identification and distribution of gene clusters putatively required for synthesis of sphingolipid metabolism inhibitors in phylogenetically diverse species of the filamentous fungus Fusarium.</title>
        <authorList>
            <person name="Kim H.-S."/>
            <person name="Busman M."/>
            <person name="Brown D.W."/>
            <person name="Divon H."/>
            <person name="Uhlig S."/>
            <person name="Proctor R.H."/>
        </authorList>
    </citation>
    <scope>NUCLEOTIDE SEQUENCE [LARGE SCALE GENOMIC DNA]</scope>
    <source>
        <strain evidence="2 3">NRRL 20693</strain>
    </source>
</reference>
<gene>
    <name evidence="2" type="ORF">FHETE_10142</name>
</gene>
<evidence type="ECO:0000256" key="1">
    <source>
        <dbReference type="SAM" id="MobiDB-lite"/>
    </source>
</evidence>
<feature type="region of interest" description="Disordered" evidence="1">
    <location>
        <begin position="1"/>
        <end position="20"/>
    </location>
</feature>
<name>A0A8H5WH64_FUSHE</name>
<protein>
    <submittedName>
        <fullName evidence="2">Uncharacterized protein</fullName>
    </submittedName>
</protein>
<dbReference type="Proteomes" id="UP000567885">
    <property type="component" value="Unassembled WGS sequence"/>
</dbReference>
<evidence type="ECO:0000313" key="3">
    <source>
        <dbReference type="Proteomes" id="UP000567885"/>
    </source>
</evidence>
<organism evidence="2 3">
    <name type="scientific">Fusarium heterosporum</name>
    <dbReference type="NCBI Taxonomy" id="42747"/>
    <lineage>
        <taxon>Eukaryota</taxon>
        <taxon>Fungi</taxon>
        <taxon>Dikarya</taxon>
        <taxon>Ascomycota</taxon>
        <taxon>Pezizomycotina</taxon>
        <taxon>Sordariomycetes</taxon>
        <taxon>Hypocreomycetidae</taxon>
        <taxon>Hypocreales</taxon>
        <taxon>Nectriaceae</taxon>
        <taxon>Fusarium</taxon>
        <taxon>Fusarium heterosporum species complex</taxon>
    </lineage>
</organism>
<feature type="compositionally biased region" description="Basic and acidic residues" evidence="1">
    <location>
        <begin position="1"/>
        <end position="10"/>
    </location>
</feature>
<dbReference type="OrthoDB" id="4636359at2759"/>